<accession>A0A941D159</accession>
<dbReference type="AlphaFoldDB" id="A0A941D159"/>
<evidence type="ECO:0000313" key="3">
    <source>
        <dbReference type="EMBL" id="MBR7618941.1"/>
    </source>
</evidence>
<gene>
    <name evidence="3" type="ORF">JKL49_06020</name>
</gene>
<dbReference type="RefSeq" id="WP_215338982.1">
    <property type="nucleotide sequence ID" value="NZ_JAGSGD010000001.1"/>
</dbReference>
<reference evidence="3" key="1">
    <citation type="submission" date="2021-04" db="EMBL/GenBank/DDBJ databases">
        <title>Draft genome assembly of strain Phenylobacterium sp. 20VBR1 using MiniION and Illumina platforms.</title>
        <authorList>
            <person name="Thomas F.A."/>
            <person name="Krishnan K.P."/>
            <person name="Sinha R.K."/>
        </authorList>
    </citation>
    <scope>NUCLEOTIDE SEQUENCE</scope>
    <source>
        <strain evidence="3">20VBR1</strain>
    </source>
</reference>
<dbReference type="CDD" id="cd03443">
    <property type="entry name" value="PaaI_thioesterase"/>
    <property type="match status" value="1"/>
</dbReference>
<sequence>MTDVAAPEALTDEAILARFLRSKNQPTGSQTLGFRMVAVSQAEKSVEVAFEARAELLLNPMKQIQGGYLCAMLDEAMSTACMVASGMTHVAPTAEMKTTFFRPAMPGVLKGIGRVAKWGRTIAFTEGELYDADGRLVAKATGTAVPTPFQSYKK</sequence>
<dbReference type="EMBL" id="JAGSGD010000001">
    <property type="protein sequence ID" value="MBR7618941.1"/>
    <property type="molecule type" value="Genomic_DNA"/>
</dbReference>
<keyword evidence="1" id="KW-0378">Hydrolase</keyword>
<dbReference type="PANTHER" id="PTHR43240">
    <property type="entry name" value="1,4-DIHYDROXY-2-NAPHTHOYL-COA THIOESTERASE 1"/>
    <property type="match status" value="1"/>
</dbReference>
<dbReference type="PANTHER" id="PTHR43240:SF1">
    <property type="entry name" value="BLR5584 PROTEIN"/>
    <property type="match status" value="1"/>
</dbReference>
<dbReference type="Gene3D" id="3.10.129.10">
    <property type="entry name" value="Hotdog Thioesterase"/>
    <property type="match status" value="1"/>
</dbReference>
<dbReference type="GO" id="GO:0005829">
    <property type="term" value="C:cytosol"/>
    <property type="evidence" value="ECO:0007669"/>
    <property type="project" value="TreeGrafter"/>
</dbReference>
<comment type="caution">
    <text evidence="3">The sequence shown here is derived from an EMBL/GenBank/DDBJ whole genome shotgun (WGS) entry which is preliminary data.</text>
</comment>
<dbReference type="Proteomes" id="UP000622580">
    <property type="component" value="Unassembled WGS sequence"/>
</dbReference>
<evidence type="ECO:0000313" key="4">
    <source>
        <dbReference type="Proteomes" id="UP000622580"/>
    </source>
</evidence>
<dbReference type="GO" id="GO:0061522">
    <property type="term" value="F:1,4-dihydroxy-2-naphthoyl-CoA thioesterase activity"/>
    <property type="evidence" value="ECO:0007669"/>
    <property type="project" value="TreeGrafter"/>
</dbReference>
<dbReference type="InterPro" id="IPR029069">
    <property type="entry name" value="HotDog_dom_sf"/>
</dbReference>
<dbReference type="SUPFAM" id="SSF54637">
    <property type="entry name" value="Thioesterase/thiol ester dehydrase-isomerase"/>
    <property type="match status" value="1"/>
</dbReference>
<evidence type="ECO:0000256" key="1">
    <source>
        <dbReference type="ARBA" id="ARBA00022801"/>
    </source>
</evidence>
<dbReference type="Pfam" id="PF03061">
    <property type="entry name" value="4HBT"/>
    <property type="match status" value="1"/>
</dbReference>
<dbReference type="InterPro" id="IPR006683">
    <property type="entry name" value="Thioestr_dom"/>
</dbReference>
<organism evidence="3 4">
    <name type="scientific">Phenylobacterium glaciei</name>
    <dbReference type="NCBI Taxonomy" id="2803784"/>
    <lineage>
        <taxon>Bacteria</taxon>
        <taxon>Pseudomonadati</taxon>
        <taxon>Pseudomonadota</taxon>
        <taxon>Alphaproteobacteria</taxon>
        <taxon>Caulobacterales</taxon>
        <taxon>Caulobacteraceae</taxon>
        <taxon>Phenylobacterium</taxon>
    </lineage>
</organism>
<proteinExistence type="predicted"/>
<feature type="domain" description="Thioesterase" evidence="2">
    <location>
        <begin position="66"/>
        <end position="138"/>
    </location>
</feature>
<protein>
    <submittedName>
        <fullName evidence="3">PaaI family thioesterase</fullName>
    </submittedName>
</protein>
<dbReference type="NCBIfam" id="TIGR00369">
    <property type="entry name" value="unchar_dom_1"/>
    <property type="match status" value="1"/>
</dbReference>
<keyword evidence="4" id="KW-1185">Reference proteome</keyword>
<dbReference type="InterPro" id="IPR003736">
    <property type="entry name" value="PAAI_dom"/>
</dbReference>
<evidence type="ECO:0000259" key="2">
    <source>
        <dbReference type="Pfam" id="PF03061"/>
    </source>
</evidence>
<name>A0A941D159_9CAUL</name>